<evidence type="ECO:0000256" key="2">
    <source>
        <dbReference type="ARBA" id="ARBA00022741"/>
    </source>
</evidence>
<dbReference type="GO" id="GO:0005524">
    <property type="term" value="F:ATP binding"/>
    <property type="evidence" value="ECO:0007669"/>
    <property type="project" value="UniProtKB-KW"/>
</dbReference>
<evidence type="ECO:0000256" key="1">
    <source>
        <dbReference type="ARBA" id="ARBA00012552"/>
    </source>
</evidence>
<dbReference type="AlphaFoldDB" id="A0A811YIF1"/>
<dbReference type="Pfam" id="PF00270">
    <property type="entry name" value="DEAD"/>
    <property type="match status" value="1"/>
</dbReference>
<sequence>MTLSPFFVAPTQMVLRSLLPSSIKPFFLVSRLQMEVPYIIMGIPGHVFDMLNWKYLSLKYIKMFILDEADDILSHGFKDQIYDIFQKLNNTHGRSGGWTLGDLYNTLTIMQAVIFNTGSLVGSLRRWTHPRLHCICQAWRHGPKRNTIIREFRSGSSRVLIVTDLLARGIDGQHISLVSSYDLPTNRENSIHRTDIKTFLNISIEEMPLNVADLL</sequence>
<accession>A0A811YIF1</accession>
<dbReference type="InterPro" id="IPR027417">
    <property type="entry name" value="P-loop_NTPase"/>
</dbReference>
<evidence type="ECO:0000259" key="4">
    <source>
        <dbReference type="PROSITE" id="PS51194"/>
    </source>
</evidence>
<feature type="domain" description="Helicase C-terminal" evidence="4">
    <location>
        <begin position="83"/>
        <end position="215"/>
    </location>
</feature>
<gene>
    <name evidence="5" type="ORF">NYPRO_LOCUS10037</name>
</gene>
<dbReference type="EC" id="3.6.4.13" evidence="1"/>
<evidence type="ECO:0000256" key="3">
    <source>
        <dbReference type="ARBA" id="ARBA00022840"/>
    </source>
</evidence>
<reference evidence="5" key="1">
    <citation type="submission" date="2020-12" db="EMBL/GenBank/DDBJ databases">
        <authorList>
            <consortium name="Molecular Ecology Group"/>
        </authorList>
    </citation>
    <scope>NUCLEOTIDE SEQUENCE</scope>
    <source>
        <strain evidence="5">TBG_1078</strain>
    </source>
</reference>
<dbReference type="Proteomes" id="UP000645828">
    <property type="component" value="Unassembled WGS sequence"/>
</dbReference>
<dbReference type="InterPro" id="IPR011545">
    <property type="entry name" value="DEAD/DEAH_box_helicase_dom"/>
</dbReference>
<keyword evidence="3" id="KW-0067">ATP-binding</keyword>
<organism evidence="5 6">
    <name type="scientific">Nyctereutes procyonoides</name>
    <name type="common">Raccoon dog</name>
    <name type="synonym">Canis procyonoides</name>
    <dbReference type="NCBI Taxonomy" id="34880"/>
    <lineage>
        <taxon>Eukaryota</taxon>
        <taxon>Metazoa</taxon>
        <taxon>Chordata</taxon>
        <taxon>Craniata</taxon>
        <taxon>Vertebrata</taxon>
        <taxon>Euteleostomi</taxon>
        <taxon>Mammalia</taxon>
        <taxon>Eutheria</taxon>
        <taxon>Laurasiatheria</taxon>
        <taxon>Carnivora</taxon>
        <taxon>Caniformia</taxon>
        <taxon>Canidae</taxon>
        <taxon>Nyctereutes</taxon>
    </lineage>
</organism>
<dbReference type="GO" id="GO:0003724">
    <property type="term" value="F:RNA helicase activity"/>
    <property type="evidence" value="ECO:0007669"/>
    <property type="project" value="UniProtKB-EC"/>
</dbReference>
<dbReference type="PANTHER" id="PTHR47958">
    <property type="entry name" value="ATP-DEPENDENT RNA HELICASE DBP3"/>
    <property type="match status" value="1"/>
</dbReference>
<proteinExistence type="predicted"/>
<dbReference type="GO" id="GO:0003676">
    <property type="term" value="F:nucleic acid binding"/>
    <property type="evidence" value="ECO:0007669"/>
    <property type="project" value="InterPro"/>
</dbReference>
<comment type="caution">
    <text evidence="5">The sequence shown here is derived from an EMBL/GenBank/DDBJ whole genome shotgun (WGS) entry which is preliminary data.</text>
</comment>
<dbReference type="EMBL" id="CAJHUB010000678">
    <property type="protein sequence ID" value="CAD7677241.1"/>
    <property type="molecule type" value="Genomic_DNA"/>
</dbReference>
<protein>
    <recommendedName>
        <fullName evidence="1">RNA helicase</fullName>
        <ecNumber evidence="1">3.6.4.13</ecNumber>
    </recommendedName>
</protein>
<dbReference type="Pfam" id="PF00271">
    <property type="entry name" value="Helicase_C"/>
    <property type="match status" value="1"/>
</dbReference>
<evidence type="ECO:0000313" key="6">
    <source>
        <dbReference type="Proteomes" id="UP000645828"/>
    </source>
</evidence>
<dbReference type="PROSITE" id="PS51194">
    <property type="entry name" value="HELICASE_CTER"/>
    <property type="match status" value="1"/>
</dbReference>
<dbReference type="SUPFAM" id="SSF52540">
    <property type="entry name" value="P-loop containing nucleoside triphosphate hydrolases"/>
    <property type="match status" value="1"/>
</dbReference>
<keyword evidence="2" id="KW-0547">Nucleotide-binding</keyword>
<dbReference type="Gene3D" id="3.40.50.300">
    <property type="entry name" value="P-loop containing nucleotide triphosphate hydrolases"/>
    <property type="match status" value="2"/>
</dbReference>
<keyword evidence="6" id="KW-1185">Reference proteome</keyword>
<dbReference type="InterPro" id="IPR001650">
    <property type="entry name" value="Helicase_C-like"/>
</dbReference>
<evidence type="ECO:0000313" key="5">
    <source>
        <dbReference type="EMBL" id="CAD7677241.1"/>
    </source>
</evidence>
<name>A0A811YIF1_NYCPR</name>